<gene>
    <name evidence="2" type="ORF">SPHA_57856</name>
</gene>
<feature type="transmembrane region" description="Helical" evidence="1">
    <location>
        <begin position="153"/>
        <end position="177"/>
    </location>
</feature>
<evidence type="ECO:0000313" key="3">
    <source>
        <dbReference type="Proteomes" id="UP000597762"/>
    </source>
</evidence>
<protein>
    <submittedName>
        <fullName evidence="2">Uncharacterized protein</fullName>
    </submittedName>
</protein>
<feature type="transmembrane region" description="Helical" evidence="1">
    <location>
        <begin position="42"/>
        <end position="63"/>
    </location>
</feature>
<proteinExistence type="predicted"/>
<name>A0A812DSS1_ACAPH</name>
<dbReference type="Proteomes" id="UP000597762">
    <property type="component" value="Unassembled WGS sequence"/>
</dbReference>
<keyword evidence="3" id="KW-1185">Reference proteome</keyword>
<sequence length="239" mass="27237">MSLPFLASSHSLLFPLSLYSSTSLFSSPFFSSSLLSSPLSFSAPPLSSSTILSSSLCLLFPSLSPLPTSLSFSHLSLSLLFPTLSPLPTSLLLTSLFYSPLSPFLLSFYDVTYFLFHSLSSFANIYVTSTLHSFDIYSVNKLISKDILREYRFYISLFASNFISFVFFHFCLSFLSYSYPHSLLPFLFYICNLLLDFTILMTTYFHFQCSYLTFTFNVHSLSMIAYFHFHYSYGILFSL</sequence>
<organism evidence="2 3">
    <name type="scientific">Acanthosepion pharaonis</name>
    <name type="common">Pharaoh cuttlefish</name>
    <name type="synonym">Sepia pharaonis</name>
    <dbReference type="NCBI Taxonomy" id="158019"/>
    <lineage>
        <taxon>Eukaryota</taxon>
        <taxon>Metazoa</taxon>
        <taxon>Spiralia</taxon>
        <taxon>Lophotrochozoa</taxon>
        <taxon>Mollusca</taxon>
        <taxon>Cephalopoda</taxon>
        <taxon>Coleoidea</taxon>
        <taxon>Decapodiformes</taxon>
        <taxon>Sepiida</taxon>
        <taxon>Sepiina</taxon>
        <taxon>Sepiidae</taxon>
        <taxon>Acanthosepion</taxon>
    </lineage>
</organism>
<keyword evidence="1" id="KW-1133">Transmembrane helix</keyword>
<feature type="transmembrane region" description="Helical" evidence="1">
    <location>
        <begin position="111"/>
        <end position="132"/>
    </location>
</feature>
<evidence type="ECO:0000313" key="2">
    <source>
        <dbReference type="EMBL" id="CAE1305457.1"/>
    </source>
</evidence>
<comment type="caution">
    <text evidence="2">The sequence shown here is derived from an EMBL/GenBank/DDBJ whole genome shotgun (WGS) entry which is preliminary data.</text>
</comment>
<feature type="transmembrane region" description="Helical" evidence="1">
    <location>
        <begin position="211"/>
        <end position="229"/>
    </location>
</feature>
<dbReference type="AlphaFoldDB" id="A0A812DSS1"/>
<evidence type="ECO:0000256" key="1">
    <source>
        <dbReference type="SAM" id="Phobius"/>
    </source>
</evidence>
<feature type="transmembrane region" description="Helical" evidence="1">
    <location>
        <begin position="75"/>
        <end position="99"/>
    </location>
</feature>
<keyword evidence="1" id="KW-0812">Transmembrane</keyword>
<accession>A0A812DSS1</accession>
<dbReference type="EMBL" id="CAHIKZ030003920">
    <property type="protein sequence ID" value="CAE1305457.1"/>
    <property type="molecule type" value="Genomic_DNA"/>
</dbReference>
<reference evidence="2" key="1">
    <citation type="submission" date="2021-01" db="EMBL/GenBank/DDBJ databases">
        <authorList>
            <person name="Li R."/>
            <person name="Bekaert M."/>
        </authorList>
    </citation>
    <scope>NUCLEOTIDE SEQUENCE</scope>
    <source>
        <strain evidence="2">Farmed</strain>
    </source>
</reference>
<feature type="transmembrane region" description="Helical" evidence="1">
    <location>
        <begin position="183"/>
        <end position="204"/>
    </location>
</feature>
<keyword evidence="1" id="KW-0472">Membrane</keyword>